<dbReference type="Gene3D" id="1.50.40.10">
    <property type="entry name" value="Mitochondrial carrier domain"/>
    <property type="match status" value="2"/>
</dbReference>
<evidence type="ECO:0008006" key="13">
    <source>
        <dbReference type="Google" id="ProtNLM"/>
    </source>
</evidence>
<evidence type="ECO:0000256" key="3">
    <source>
        <dbReference type="ARBA" id="ARBA00022448"/>
    </source>
</evidence>
<feature type="repeat" description="Solcar" evidence="9">
    <location>
        <begin position="248"/>
        <end position="333"/>
    </location>
</feature>
<organism evidence="12">
    <name type="scientific">Helicotheca tamesis</name>
    <dbReference type="NCBI Taxonomy" id="374047"/>
    <lineage>
        <taxon>Eukaryota</taxon>
        <taxon>Sar</taxon>
        <taxon>Stramenopiles</taxon>
        <taxon>Ochrophyta</taxon>
        <taxon>Bacillariophyta</taxon>
        <taxon>Mediophyceae</taxon>
        <taxon>Lithodesmiophycidae</taxon>
        <taxon>Lithodesmiales</taxon>
        <taxon>Lithodesmiaceae</taxon>
        <taxon>Helicotheca</taxon>
    </lineage>
</organism>
<keyword evidence="4 9" id="KW-0812">Transmembrane</keyword>
<dbReference type="PANTHER" id="PTHR45624:SF4">
    <property type="entry name" value="CONGESTED-LIKE TRACHEA PROTEIN-RELATED"/>
    <property type="match status" value="1"/>
</dbReference>
<evidence type="ECO:0000256" key="2">
    <source>
        <dbReference type="ARBA" id="ARBA00006375"/>
    </source>
</evidence>
<gene>
    <name evidence="12" type="ORF">HTAM1171_LOCUS6297</name>
</gene>
<reference evidence="12" key="1">
    <citation type="submission" date="2021-01" db="EMBL/GenBank/DDBJ databases">
        <authorList>
            <person name="Corre E."/>
            <person name="Pelletier E."/>
            <person name="Niang G."/>
            <person name="Scheremetjew M."/>
            <person name="Finn R."/>
            <person name="Kale V."/>
            <person name="Holt S."/>
            <person name="Cochrane G."/>
            <person name="Meng A."/>
            <person name="Brown T."/>
            <person name="Cohen L."/>
        </authorList>
    </citation>
    <scope>NUCLEOTIDE SEQUENCE</scope>
    <source>
        <strain evidence="12">CCMP826</strain>
    </source>
</reference>
<keyword evidence="6" id="KW-1133">Transmembrane helix</keyword>
<dbReference type="InterPro" id="IPR050567">
    <property type="entry name" value="Mitochondrial_Carrier"/>
</dbReference>
<evidence type="ECO:0000313" key="12">
    <source>
        <dbReference type="EMBL" id="CAD9494198.1"/>
    </source>
</evidence>
<dbReference type="GO" id="GO:1902603">
    <property type="term" value="P:carnitine transmembrane transport"/>
    <property type="evidence" value="ECO:0007669"/>
    <property type="project" value="TreeGrafter"/>
</dbReference>
<dbReference type="SUPFAM" id="SSF103506">
    <property type="entry name" value="Mitochondrial carrier"/>
    <property type="match status" value="1"/>
</dbReference>
<dbReference type="GO" id="GO:0006839">
    <property type="term" value="P:mitochondrial transport"/>
    <property type="evidence" value="ECO:0007669"/>
    <property type="project" value="TreeGrafter"/>
</dbReference>
<feature type="repeat" description="Solcar" evidence="9">
    <location>
        <begin position="40"/>
        <end position="125"/>
    </location>
</feature>
<dbReference type="PANTHER" id="PTHR45624">
    <property type="entry name" value="MITOCHONDRIAL BASIC AMINO ACIDS TRANSPORTER-RELATED"/>
    <property type="match status" value="1"/>
</dbReference>
<keyword evidence="8 9" id="KW-0472">Membrane</keyword>
<dbReference type="GO" id="GO:0015227">
    <property type="term" value="F:O-acyl-L-carnitine transmembrane transporter activity"/>
    <property type="evidence" value="ECO:0007669"/>
    <property type="project" value="TreeGrafter"/>
</dbReference>
<dbReference type="InterPro" id="IPR023395">
    <property type="entry name" value="MCP_dom_sf"/>
</dbReference>
<name>A0A7S2MNZ0_9STRA</name>
<keyword evidence="3 10" id="KW-0813">Transport</keyword>
<evidence type="ECO:0000256" key="8">
    <source>
        <dbReference type="ARBA" id="ARBA00023136"/>
    </source>
</evidence>
<dbReference type="AlphaFoldDB" id="A0A7S2MNZ0"/>
<dbReference type="EMBL" id="HBGV01010158">
    <property type="protein sequence ID" value="CAD9494198.1"/>
    <property type="molecule type" value="Transcribed_RNA"/>
</dbReference>
<comment type="similarity">
    <text evidence="2 10">Belongs to the mitochondrial carrier (TC 2.A.29) family.</text>
</comment>
<evidence type="ECO:0000256" key="10">
    <source>
        <dbReference type="RuleBase" id="RU000488"/>
    </source>
</evidence>
<evidence type="ECO:0000256" key="6">
    <source>
        <dbReference type="ARBA" id="ARBA00022989"/>
    </source>
</evidence>
<keyword evidence="5" id="KW-0677">Repeat</keyword>
<accession>A0A7S2MNZ0</accession>
<feature type="region of interest" description="Disordered" evidence="11">
    <location>
        <begin position="1"/>
        <end position="41"/>
    </location>
</feature>
<evidence type="ECO:0000256" key="1">
    <source>
        <dbReference type="ARBA" id="ARBA00004225"/>
    </source>
</evidence>
<feature type="compositionally biased region" description="Polar residues" evidence="11">
    <location>
        <begin position="1"/>
        <end position="17"/>
    </location>
</feature>
<protein>
    <recommendedName>
        <fullName evidence="13">Mitochondrial carrier protein</fullName>
    </recommendedName>
</protein>
<evidence type="ECO:0000256" key="9">
    <source>
        <dbReference type="PROSITE-ProRule" id="PRU00282"/>
    </source>
</evidence>
<evidence type="ECO:0000256" key="7">
    <source>
        <dbReference type="ARBA" id="ARBA00023128"/>
    </source>
</evidence>
<dbReference type="GO" id="GO:0031966">
    <property type="term" value="C:mitochondrial membrane"/>
    <property type="evidence" value="ECO:0007669"/>
    <property type="project" value="UniProtKB-SubCell"/>
</dbReference>
<evidence type="ECO:0000256" key="4">
    <source>
        <dbReference type="ARBA" id="ARBA00022692"/>
    </source>
</evidence>
<dbReference type="PROSITE" id="PS50920">
    <property type="entry name" value="SOLCAR"/>
    <property type="match status" value="3"/>
</dbReference>
<proteinExistence type="inferred from homology"/>
<keyword evidence="7" id="KW-0496">Mitochondrion</keyword>
<sequence>MTSCTKSLHKMTNQDTTEAPPPAIATSDVGTDEEPKDKPESALKSFLSGGIGGVCVVLVGHPLDLVKVRMQTLEAGAKSSTFGMLRKTFAKDGVRGLYRGVSAPLTAVSPLFAMSFWGYDMGKRTVRYFDKEGETGGGEYKFTIPQLVVAGGLSALPTTAFMAPSERIKCLLQVQANELEKGGKAKYSGMVDCGKQILAEGGVRSLYRGTMATLLRDVPGSMAWFGTYELIKKELMILQGIDPSTGSLSPLAILSAGGFAGIACWTVAIPPDVLKSRLQTAPPGQYGGMYDVYKHLVKEEGHAALFKGLRPAMLRAFPANAACFFGMELARKALAFMD</sequence>
<dbReference type="Pfam" id="PF00153">
    <property type="entry name" value="Mito_carr"/>
    <property type="match status" value="3"/>
</dbReference>
<evidence type="ECO:0000256" key="5">
    <source>
        <dbReference type="ARBA" id="ARBA00022737"/>
    </source>
</evidence>
<feature type="repeat" description="Solcar" evidence="9">
    <location>
        <begin position="142"/>
        <end position="234"/>
    </location>
</feature>
<dbReference type="InterPro" id="IPR018108">
    <property type="entry name" value="MCP_transmembrane"/>
</dbReference>
<evidence type="ECO:0000256" key="11">
    <source>
        <dbReference type="SAM" id="MobiDB-lite"/>
    </source>
</evidence>
<comment type="subcellular location">
    <subcellularLocation>
        <location evidence="1">Mitochondrion membrane</location>
        <topology evidence="1">Multi-pass membrane protein</topology>
    </subcellularLocation>
</comment>